<evidence type="ECO:0000313" key="2">
    <source>
        <dbReference type="Proteomes" id="UP001172386"/>
    </source>
</evidence>
<protein>
    <submittedName>
        <fullName evidence="1">Uncharacterized protein</fullName>
    </submittedName>
</protein>
<keyword evidence="2" id="KW-1185">Reference proteome</keyword>
<name>A0ACC2ZWF8_9EURO</name>
<dbReference type="EMBL" id="JAPDRQ010000227">
    <property type="protein sequence ID" value="KAJ9651945.1"/>
    <property type="molecule type" value="Genomic_DNA"/>
</dbReference>
<organism evidence="1 2">
    <name type="scientific">Neophaeococcomyces mojaviensis</name>
    <dbReference type="NCBI Taxonomy" id="3383035"/>
    <lineage>
        <taxon>Eukaryota</taxon>
        <taxon>Fungi</taxon>
        <taxon>Dikarya</taxon>
        <taxon>Ascomycota</taxon>
        <taxon>Pezizomycotina</taxon>
        <taxon>Eurotiomycetes</taxon>
        <taxon>Chaetothyriomycetidae</taxon>
        <taxon>Chaetothyriales</taxon>
        <taxon>Chaetothyriales incertae sedis</taxon>
        <taxon>Neophaeococcomyces</taxon>
    </lineage>
</organism>
<accession>A0ACC2ZWF8</accession>
<comment type="caution">
    <text evidence="1">The sequence shown here is derived from an EMBL/GenBank/DDBJ whole genome shotgun (WGS) entry which is preliminary data.</text>
</comment>
<evidence type="ECO:0000313" key="1">
    <source>
        <dbReference type="EMBL" id="KAJ9651945.1"/>
    </source>
</evidence>
<dbReference type="Proteomes" id="UP001172386">
    <property type="component" value="Unassembled WGS sequence"/>
</dbReference>
<sequence length="524" mass="57102">METSKPERDVESALPPHEKAQPKDTLAAVQSNSASMLTAPETPNEKSKMTTSPSSADSDPNIITWSSPDDPENPMNWPSKLKLTNVVLVSTWTLLTPLASSMVAPGTLDILEDFHSSSITMGAFIVSIFILGYAVGPLVIAPMSELYGRLPVYHTMNVLFVIWTLACAFAPNLSALLVFRFFEGVAGVTPLTIGSGTIADLIPANERGKFMAFYSIGPLLGPVIGPIAGAYLNQAEGWRWIFRVLTIASGIMTGLTFLTMKESYAPVVLRRKVQRMQKETGNMNLRSKMDSGLSSKQVFFRAIVRPTKMLLFSPIVSLLSLYMAIVYGYLYLLFTTITGLFEQVYGFSQGSAGLAFLGIGVGMLLGLVIFGATSDKVVTYLTNKNGGERKPEYRLPHMMIGAALVPIGLFWYGWSAQERVHYIMPIIGTGFVGSGLLATFMPIGTYLVDAFTIYAASAMAANTVLRSLLGAFLPLAGPQMYRTLGLGWGNSLLAFIAVALWPVSLGFYIYGERIRTSKRFKVEF</sequence>
<gene>
    <name evidence="1" type="ORF">H2198_008808</name>
</gene>
<proteinExistence type="predicted"/>
<reference evidence="1" key="1">
    <citation type="submission" date="2022-10" db="EMBL/GenBank/DDBJ databases">
        <title>Culturing micro-colonial fungi from biological soil crusts in the Mojave desert and describing Neophaeococcomyces mojavensis, and introducing the new genera and species Taxawa tesnikishii.</title>
        <authorList>
            <person name="Kurbessoian T."/>
            <person name="Stajich J.E."/>
        </authorList>
    </citation>
    <scope>NUCLEOTIDE SEQUENCE</scope>
    <source>
        <strain evidence="1">JES_112</strain>
    </source>
</reference>